<dbReference type="EMBL" id="POTL01000001">
    <property type="protein sequence ID" value="TLH54313.1"/>
    <property type="molecule type" value="Genomic_DNA"/>
</dbReference>
<evidence type="ECO:0000256" key="1">
    <source>
        <dbReference type="SAM" id="MobiDB-lite"/>
    </source>
</evidence>
<gene>
    <name evidence="2" type="ORF">C1S78_19795</name>
</gene>
<accession>A0A8H2JEK0</accession>
<feature type="compositionally biased region" description="Polar residues" evidence="1">
    <location>
        <begin position="308"/>
        <end position="320"/>
    </location>
</feature>
<dbReference type="AlphaFoldDB" id="A0A8H2JEK0"/>
<comment type="caution">
    <text evidence="2">The sequence shown here is derived from an EMBL/GenBank/DDBJ whole genome shotgun (WGS) entry which is preliminary data.</text>
</comment>
<organism evidence="2">
    <name type="scientific">Mycolicibacterium mucogenicum DSM 44124</name>
    <dbReference type="NCBI Taxonomy" id="1226753"/>
    <lineage>
        <taxon>Bacteria</taxon>
        <taxon>Bacillati</taxon>
        <taxon>Actinomycetota</taxon>
        <taxon>Actinomycetes</taxon>
        <taxon>Mycobacteriales</taxon>
        <taxon>Mycobacteriaceae</taxon>
        <taxon>Mycolicibacterium</taxon>
    </lineage>
</organism>
<reference evidence="2" key="1">
    <citation type="submission" date="2018-01" db="EMBL/GenBank/DDBJ databases">
        <title>Comparative genomics of Mycobacterium mucogenicum and Mycobacterium neoaurum clade members emphasizing tRNA and non-coding RNA.</title>
        <authorList>
            <person name="Behra P.R.K."/>
            <person name="Pettersson B.M.F."/>
            <person name="Das S."/>
            <person name="Dasgupta S."/>
            <person name="Kirsebom L.A."/>
        </authorList>
    </citation>
    <scope>NUCLEOTIDE SEQUENCE</scope>
    <source>
        <strain evidence="2">DSM 44124</strain>
    </source>
</reference>
<feature type="region of interest" description="Disordered" evidence="1">
    <location>
        <begin position="297"/>
        <end position="391"/>
    </location>
</feature>
<sequence>MPIEPSGPLDRGTRTPLRKGITMQLSARLPTALAATAVAVAVIAPAPPAPPAAGDPSPPAVTREIRLTATVPPGGLITSFVKNQGIYCSIICPLLAQTVTTGVTTTLQEPAVFLAALPANGPLKALGIAAASMTGPTAAAMDKAIDADAAIPAKRALNAFEVGVVGLLNIPPAIPAGPGAVLNAFQQFRQQTYDALNAPVVRNPEPTVMPRGVFQVAVIGVINVVAAVIFPGFNFFLAGAFHVPDAVAQELAKSGNPLRAAMAGVQTAVGVVTNAGNVVANTIVTEVNKVRTAAMQPGGFTPVAAPKSVTTSAVTPDLSQTPPKKPKKTPPSQTFGQLPNPLAGLTKGLTKATNALTPKPKPKPDDKAGLQSSDRGAQAGLPSRPALRANR</sequence>
<proteinExistence type="predicted"/>
<name>A0A8H2JEK0_MYCMU</name>
<evidence type="ECO:0000313" key="2">
    <source>
        <dbReference type="EMBL" id="TLH54313.1"/>
    </source>
</evidence>
<protein>
    <submittedName>
        <fullName evidence="2">Uncharacterized protein</fullName>
    </submittedName>
</protein>